<comment type="caution">
    <text evidence="2">The sequence shown here is derived from an EMBL/GenBank/DDBJ whole genome shotgun (WGS) entry which is preliminary data.</text>
</comment>
<dbReference type="AlphaFoldDB" id="A0A561R2B8"/>
<dbReference type="GO" id="GO:0005886">
    <property type="term" value="C:plasma membrane"/>
    <property type="evidence" value="ECO:0007669"/>
    <property type="project" value="TreeGrafter"/>
</dbReference>
<dbReference type="Gene3D" id="3.40.50.300">
    <property type="entry name" value="P-loop containing nucleotide triphosphate hydrolases"/>
    <property type="match status" value="1"/>
</dbReference>
<dbReference type="NCBIfam" id="NF006571">
    <property type="entry name" value="PRK09087.1"/>
    <property type="match status" value="1"/>
</dbReference>
<evidence type="ECO:0000313" key="3">
    <source>
        <dbReference type="Proteomes" id="UP000320653"/>
    </source>
</evidence>
<evidence type="ECO:0000256" key="1">
    <source>
        <dbReference type="SAM" id="MobiDB-lite"/>
    </source>
</evidence>
<dbReference type="PANTHER" id="PTHR30050:SF5">
    <property type="entry name" value="DNAA REGULATORY INACTIVATOR HDA"/>
    <property type="match status" value="1"/>
</dbReference>
<dbReference type="PANTHER" id="PTHR30050">
    <property type="entry name" value="CHROMOSOMAL REPLICATION INITIATOR PROTEIN DNAA"/>
    <property type="match status" value="1"/>
</dbReference>
<dbReference type="Gene3D" id="1.10.8.60">
    <property type="match status" value="1"/>
</dbReference>
<keyword evidence="3" id="KW-1185">Reference proteome</keyword>
<evidence type="ECO:0000313" key="2">
    <source>
        <dbReference type="EMBL" id="TWF56768.1"/>
    </source>
</evidence>
<feature type="region of interest" description="Disordered" evidence="1">
    <location>
        <begin position="1"/>
        <end position="36"/>
    </location>
</feature>
<reference evidence="2 3" key="1">
    <citation type="submission" date="2019-06" db="EMBL/GenBank/DDBJ databases">
        <title>Sorghum-associated microbial communities from plants grown in Nebraska, USA.</title>
        <authorList>
            <person name="Schachtman D."/>
        </authorList>
    </citation>
    <scope>NUCLEOTIDE SEQUENCE [LARGE SCALE GENOMIC DNA]</scope>
    <source>
        <strain evidence="2 3">1225</strain>
    </source>
</reference>
<dbReference type="GO" id="GO:0006270">
    <property type="term" value="P:DNA replication initiation"/>
    <property type="evidence" value="ECO:0007669"/>
    <property type="project" value="TreeGrafter"/>
</dbReference>
<protein>
    <submittedName>
        <fullName evidence="2">DnaA protein</fullName>
    </submittedName>
</protein>
<dbReference type="Proteomes" id="UP000320653">
    <property type="component" value="Unassembled WGS sequence"/>
</dbReference>
<organism evidence="2 3">
    <name type="scientific">Neorhizobium alkalisoli</name>
    <dbReference type="NCBI Taxonomy" id="528178"/>
    <lineage>
        <taxon>Bacteria</taxon>
        <taxon>Pseudomonadati</taxon>
        <taxon>Pseudomonadota</taxon>
        <taxon>Alphaproteobacteria</taxon>
        <taxon>Hyphomicrobiales</taxon>
        <taxon>Rhizobiaceae</taxon>
        <taxon>Rhizobium/Agrobacterium group</taxon>
        <taxon>Neorhizobium</taxon>
    </lineage>
</organism>
<dbReference type="InterPro" id="IPR027417">
    <property type="entry name" value="P-loop_NTPase"/>
</dbReference>
<accession>A0A561R2B8</accession>
<name>A0A561R2B8_9HYPH</name>
<dbReference type="EMBL" id="VIWP01000002">
    <property type="protein sequence ID" value="TWF56768.1"/>
    <property type="molecule type" value="Genomic_DNA"/>
</dbReference>
<sequence>MKPPRCSGSMLPTAKIRKAEVRKKTPMTETDERRKTEQLPLQFTHDAARGRDDLLVSERLAAAVSIVDEWPAWPSPVVILAGPVGSGKSHLAHIWQERAAARDIHPLAGSEAAVIAASGPVLFEDADRRGFDETELFHVINSVRENGHSLLMTSRLWPASWSVTLPDLKSRLKAATVVEIGEPDEELLAQVIVKLFSDRQLYIDDKLVAYIVARMERSLGAAQAIVDRLDRLALSRGTKINRVLAAEVLSDFGNAGTGD</sequence>
<dbReference type="GO" id="GO:0003688">
    <property type="term" value="F:DNA replication origin binding"/>
    <property type="evidence" value="ECO:0007669"/>
    <property type="project" value="TreeGrafter"/>
</dbReference>
<proteinExistence type="predicted"/>
<gene>
    <name evidence="2" type="ORF">FHW37_102407</name>
</gene>
<dbReference type="SUPFAM" id="SSF52540">
    <property type="entry name" value="P-loop containing nucleoside triphosphate hydrolases"/>
    <property type="match status" value="1"/>
</dbReference>